<organism evidence="3 4">
    <name type="scientific">Cuscuta epithymum</name>
    <dbReference type="NCBI Taxonomy" id="186058"/>
    <lineage>
        <taxon>Eukaryota</taxon>
        <taxon>Viridiplantae</taxon>
        <taxon>Streptophyta</taxon>
        <taxon>Embryophyta</taxon>
        <taxon>Tracheophyta</taxon>
        <taxon>Spermatophyta</taxon>
        <taxon>Magnoliopsida</taxon>
        <taxon>eudicotyledons</taxon>
        <taxon>Gunneridae</taxon>
        <taxon>Pentapetalae</taxon>
        <taxon>asterids</taxon>
        <taxon>lamiids</taxon>
        <taxon>Solanales</taxon>
        <taxon>Convolvulaceae</taxon>
        <taxon>Cuscuteae</taxon>
        <taxon>Cuscuta</taxon>
        <taxon>Cuscuta subgen. Cuscuta</taxon>
    </lineage>
</organism>
<dbReference type="InterPro" id="IPR025836">
    <property type="entry name" value="Zn_knuckle_CX2CX4HX4C"/>
</dbReference>
<evidence type="ECO:0000256" key="1">
    <source>
        <dbReference type="SAM" id="MobiDB-lite"/>
    </source>
</evidence>
<dbReference type="EMBL" id="CAMAPF010000915">
    <property type="protein sequence ID" value="CAH9120316.1"/>
    <property type="molecule type" value="Genomic_DNA"/>
</dbReference>
<protein>
    <recommendedName>
        <fullName evidence="2">Zinc knuckle CX2CX4HX4C domain-containing protein</fullName>
    </recommendedName>
</protein>
<dbReference type="InterPro" id="IPR040256">
    <property type="entry name" value="At4g02000-like"/>
</dbReference>
<feature type="domain" description="Zinc knuckle CX2CX4HX4C" evidence="2">
    <location>
        <begin position="40"/>
        <end position="84"/>
    </location>
</feature>
<accession>A0AAV0E9J4</accession>
<dbReference type="PANTHER" id="PTHR31286">
    <property type="entry name" value="GLYCINE-RICH CELL WALL STRUCTURAL PROTEIN 1.8-LIKE"/>
    <property type="match status" value="1"/>
</dbReference>
<gene>
    <name evidence="3" type="ORF">CEPIT_LOCUS22982</name>
</gene>
<evidence type="ECO:0000313" key="3">
    <source>
        <dbReference type="EMBL" id="CAH9120316.1"/>
    </source>
</evidence>
<reference evidence="3" key="1">
    <citation type="submission" date="2022-07" db="EMBL/GenBank/DDBJ databases">
        <authorList>
            <person name="Macas J."/>
            <person name="Novak P."/>
            <person name="Neumann P."/>
        </authorList>
    </citation>
    <scope>NUCLEOTIDE SEQUENCE</scope>
</reference>
<comment type="caution">
    <text evidence="3">The sequence shown here is derived from an EMBL/GenBank/DDBJ whole genome shotgun (WGS) entry which is preliminary data.</text>
</comment>
<name>A0AAV0E9J4_9ASTE</name>
<keyword evidence="4" id="KW-1185">Reference proteome</keyword>
<dbReference type="AlphaFoldDB" id="A0AAV0E9J4"/>
<feature type="compositionally biased region" description="Basic and acidic residues" evidence="1">
    <location>
        <begin position="126"/>
        <end position="141"/>
    </location>
</feature>
<dbReference type="PANTHER" id="PTHR31286:SF167">
    <property type="entry name" value="OS09G0268800 PROTEIN"/>
    <property type="match status" value="1"/>
</dbReference>
<dbReference type="Proteomes" id="UP001152523">
    <property type="component" value="Unassembled WGS sequence"/>
</dbReference>
<evidence type="ECO:0000313" key="4">
    <source>
        <dbReference type="Proteomes" id="UP001152523"/>
    </source>
</evidence>
<sequence>MAARATRGIANSIISFVQLDESSLGGKQGLFMRIRVTLNITMALTRRLEVRQEGDSGIQAKFRYERLPNFCFLCGILGHADGFVPHSGIGTGEKPYGPWLRVDMRRGGVHPGNRWLIPSNNKSGYKQKEKAESDQGTKDQESYLAEGLLSKGKEITANGDAPRKRRITEKDNEAGAHASMEVDEESSKNLEVAVLPGQHRQ</sequence>
<evidence type="ECO:0000259" key="2">
    <source>
        <dbReference type="Pfam" id="PF14392"/>
    </source>
</evidence>
<proteinExistence type="predicted"/>
<dbReference type="Pfam" id="PF14392">
    <property type="entry name" value="zf-CCHC_4"/>
    <property type="match status" value="1"/>
</dbReference>
<feature type="region of interest" description="Disordered" evidence="1">
    <location>
        <begin position="111"/>
        <end position="201"/>
    </location>
</feature>